<evidence type="ECO:0000259" key="1">
    <source>
        <dbReference type="SMART" id="SM01235"/>
    </source>
</evidence>
<protein>
    <recommendedName>
        <fullName evidence="1">Haem-binding domain-containing protein</fullName>
    </recommendedName>
</protein>
<dbReference type="InterPro" id="IPR025992">
    <property type="entry name" value="Haem-bd"/>
</dbReference>
<dbReference type="Pfam" id="PF14376">
    <property type="entry name" value="Haem_bd"/>
    <property type="match status" value="1"/>
</dbReference>
<accession>A0A1W1E7A3</accession>
<dbReference type="SMART" id="SM01235">
    <property type="entry name" value="Haem_bd"/>
    <property type="match status" value="1"/>
</dbReference>
<name>A0A1W1E7A3_9ZZZZ</name>
<sequence length="148" mass="17042">MKKTILGLIVLLVLIQFIPYGKDHSNPKVVAEPKWDSPKTREIFMRACGDCHSNETKWPWYSNIAPVSWSVYHHVEEGREHFNISMWGHQKKNEGDEAAKEVEEGEMPLASYLLAHPEARLSKEEKRALIEGLKNTFGDEGHEEEDED</sequence>
<dbReference type="AlphaFoldDB" id="A0A1W1E7A3"/>
<organism evidence="2">
    <name type="scientific">hydrothermal vent metagenome</name>
    <dbReference type="NCBI Taxonomy" id="652676"/>
    <lineage>
        <taxon>unclassified sequences</taxon>
        <taxon>metagenomes</taxon>
        <taxon>ecological metagenomes</taxon>
    </lineage>
</organism>
<reference evidence="2" key="1">
    <citation type="submission" date="2016-10" db="EMBL/GenBank/DDBJ databases">
        <authorList>
            <person name="de Groot N.N."/>
        </authorList>
    </citation>
    <scope>NUCLEOTIDE SEQUENCE</scope>
</reference>
<gene>
    <name evidence="2" type="ORF">MNB_SV-4-199</name>
</gene>
<proteinExistence type="predicted"/>
<feature type="domain" description="Haem-binding" evidence="1">
    <location>
        <begin position="9"/>
        <end position="137"/>
    </location>
</feature>
<dbReference type="EMBL" id="FPIB01000001">
    <property type="protein sequence ID" value="SFV89636.1"/>
    <property type="molecule type" value="Genomic_DNA"/>
</dbReference>
<evidence type="ECO:0000313" key="2">
    <source>
        <dbReference type="EMBL" id="SFV89636.1"/>
    </source>
</evidence>